<organism evidence="3 4">
    <name type="scientific">Vigna unguiculata</name>
    <name type="common">Cowpea</name>
    <dbReference type="NCBI Taxonomy" id="3917"/>
    <lineage>
        <taxon>Eukaryota</taxon>
        <taxon>Viridiplantae</taxon>
        <taxon>Streptophyta</taxon>
        <taxon>Embryophyta</taxon>
        <taxon>Tracheophyta</taxon>
        <taxon>Spermatophyta</taxon>
        <taxon>Magnoliopsida</taxon>
        <taxon>eudicotyledons</taxon>
        <taxon>Gunneridae</taxon>
        <taxon>Pentapetalae</taxon>
        <taxon>rosids</taxon>
        <taxon>fabids</taxon>
        <taxon>Fabales</taxon>
        <taxon>Fabaceae</taxon>
        <taxon>Papilionoideae</taxon>
        <taxon>50 kb inversion clade</taxon>
        <taxon>NPAAA clade</taxon>
        <taxon>indigoferoid/millettioid clade</taxon>
        <taxon>Phaseoleae</taxon>
        <taxon>Vigna</taxon>
    </lineage>
</organism>
<dbReference type="AlphaFoldDB" id="A0A4D6LGM1"/>
<name>A0A4D6LGM1_VIGUN</name>
<feature type="compositionally biased region" description="Acidic residues" evidence="1">
    <location>
        <begin position="226"/>
        <end position="247"/>
    </location>
</feature>
<evidence type="ECO:0000256" key="2">
    <source>
        <dbReference type="SAM" id="Phobius"/>
    </source>
</evidence>
<evidence type="ECO:0000313" key="3">
    <source>
        <dbReference type="EMBL" id="QCD87737.1"/>
    </source>
</evidence>
<keyword evidence="2" id="KW-0812">Transmembrane</keyword>
<proteinExistence type="predicted"/>
<protein>
    <submittedName>
        <fullName evidence="3">Uncharacterized protein</fullName>
    </submittedName>
</protein>
<keyword evidence="2" id="KW-0472">Membrane</keyword>
<evidence type="ECO:0000313" key="4">
    <source>
        <dbReference type="Proteomes" id="UP000501690"/>
    </source>
</evidence>
<sequence length="267" mass="28954">MSCLCNFAAAATGTAEKDRTAKGSLMENKFFLTLETMFLQIVEFGDTLCIVGSGNEEKKRALWNRRMRETNELTKLVKIAFQPVRLYESTIFFSESPKSHFFLDRLGSKFKIATRVETASPTSGEKPTDLVAALLRAMLLVVAPLAAVTLAASPLVVVPLTAQKYIKSSDLDVLDDPDRPDNQDGPNDKERPDDQDGPDNTERPDDTEGLDDPGGLDDSNGPDNPNELDDQDRPDDQDGPDNTDQPDDSNGLDCIVGSSGSLGPSGS</sequence>
<dbReference type="EMBL" id="CP039347">
    <property type="protein sequence ID" value="QCD87737.1"/>
    <property type="molecule type" value="Genomic_DNA"/>
</dbReference>
<feature type="compositionally biased region" description="Low complexity" evidence="1">
    <location>
        <begin position="257"/>
        <end position="267"/>
    </location>
</feature>
<gene>
    <name evidence="3" type="ORF">DEO72_LG3g2277</name>
</gene>
<feature type="region of interest" description="Disordered" evidence="1">
    <location>
        <begin position="171"/>
        <end position="267"/>
    </location>
</feature>
<keyword evidence="4" id="KW-1185">Reference proteome</keyword>
<reference evidence="3 4" key="1">
    <citation type="submission" date="2019-04" db="EMBL/GenBank/DDBJ databases">
        <title>An improved genome assembly and genetic linkage map for asparagus bean, Vigna unguiculata ssp. sesquipedialis.</title>
        <authorList>
            <person name="Xia Q."/>
            <person name="Zhang R."/>
            <person name="Dong Y."/>
        </authorList>
    </citation>
    <scope>NUCLEOTIDE SEQUENCE [LARGE SCALE GENOMIC DNA]</scope>
    <source>
        <tissue evidence="3">Leaf</tissue>
    </source>
</reference>
<keyword evidence="2" id="KW-1133">Transmembrane helix</keyword>
<feature type="transmembrane region" description="Helical" evidence="2">
    <location>
        <begin position="133"/>
        <end position="158"/>
    </location>
</feature>
<accession>A0A4D6LGM1</accession>
<evidence type="ECO:0000256" key="1">
    <source>
        <dbReference type="SAM" id="MobiDB-lite"/>
    </source>
</evidence>
<dbReference type="Proteomes" id="UP000501690">
    <property type="component" value="Linkage Group LG3"/>
</dbReference>
<feature type="compositionally biased region" description="Basic and acidic residues" evidence="1">
    <location>
        <begin position="176"/>
        <end position="206"/>
    </location>
</feature>